<dbReference type="EMBL" id="CP070499">
    <property type="protein sequence ID" value="QSB12766.1"/>
    <property type="molecule type" value="Genomic_DNA"/>
</dbReference>
<keyword evidence="3" id="KW-1185">Reference proteome</keyword>
<dbReference type="SUPFAM" id="SSF56112">
    <property type="entry name" value="Protein kinase-like (PK-like)"/>
    <property type="match status" value="1"/>
</dbReference>
<dbReference type="KEGG" id="nhy:JQS43_13810"/>
<dbReference type="InterPro" id="IPR002575">
    <property type="entry name" value="Aminoglycoside_PTrfase"/>
</dbReference>
<organism evidence="2 3">
    <name type="scientific">Natronosporangium hydrolyticum</name>
    <dbReference type="NCBI Taxonomy" id="2811111"/>
    <lineage>
        <taxon>Bacteria</taxon>
        <taxon>Bacillati</taxon>
        <taxon>Actinomycetota</taxon>
        <taxon>Actinomycetes</taxon>
        <taxon>Micromonosporales</taxon>
        <taxon>Micromonosporaceae</taxon>
        <taxon>Natronosporangium</taxon>
    </lineage>
</organism>
<dbReference type="InterPro" id="IPR011009">
    <property type="entry name" value="Kinase-like_dom_sf"/>
</dbReference>
<feature type="domain" description="Aminoglycoside phosphotransferase" evidence="1">
    <location>
        <begin position="22"/>
        <end position="234"/>
    </location>
</feature>
<gene>
    <name evidence="2" type="ORF">JQS43_13810</name>
</gene>
<evidence type="ECO:0000313" key="3">
    <source>
        <dbReference type="Proteomes" id="UP000662857"/>
    </source>
</evidence>
<dbReference type="Gene3D" id="3.90.1200.10">
    <property type="match status" value="1"/>
</dbReference>
<dbReference type="Pfam" id="PF01636">
    <property type="entry name" value="APH"/>
    <property type="match status" value="1"/>
</dbReference>
<protein>
    <submittedName>
        <fullName evidence="2">Aminoglycoside phosphotransferase family protein</fullName>
    </submittedName>
</protein>
<dbReference type="RefSeq" id="WP_239674808.1">
    <property type="nucleotide sequence ID" value="NZ_CP070499.1"/>
</dbReference>
<proteinExistence type="predicted"/>
<dbReference type="Gene3D" id="3.30.200.20">
    <property type="entry name" value="Phosphorylase Kinase, domain 1"/>
    <property type="match status" value="1"/>
</dbReference>
<reference evidence="2" key="1">
    <citation type="submission" date="2021-02" db="EMBL/GenBank/DDBJ databases">
        <title>Natrosporangium hydrolyticum gen. nov., sp. nov, a haloalkaliphilic actinobacterium from a soda solonchak soil.</title>
        <authorList>
            <person name="Sorokin D.Y."/>
            <person name="Khijniak T.V."/>
            <person name="Zakharycheva A.P."/>
            <person name="Boueva O.V."/>
            <person name="Ariskina E.V."/>
            <person name="Hahnke R.L."/>
            <person name="Bunk B."/>
            <person name="Sproer C."/>
            <person name="Schumann P."/>
            <person name="Evtushenko L.I."/>
            <person name="Kublanov I.V."/>
        </authorList>
    </citation>
    <scope>NUCLEOTIDE SEQUENCE</scope>
    <source>
        <strain evidence="2">DSM 106523</strain>
    </source>
</reference>
<dbReference type="AlphaFoldDB" id="A0A895YDZ0"/>
<sequence length="294" mass="30642">MVTEGEVRDAVSRHWGLSSVRVEPHHGGMNSATWFVHGPGERWVAKLVPGAARRAFTAGLSVAVLVAAAGTASGPPVPTRTGALVADLDGASLALLTWVPGDPLGTAGSDQQLLAKTLARVHRGLVGTTVEDADTFHWVDPDAPHLALRPWLRPAVATALDALAALDPAALCQGLLHTDPAPEAFRRDPVTGACGLIDWQVGMVGPLLYDLASAVMYAGGPCAAADLIAAYLPQGPIPAAEVARGLPVLLRFRWAVQADYFARRIVEHDLTGIADPADNQAGLAAARRMLGELG</sequence>
<evidence type="ECO:0000259" key="1">
    <source>
        <dbReference type="Pfam" id="PF01636"/>
    </source>
</evidence>
<dbReference type="Proteomes" id="UP000662857">
    <property type="component" value="Chromosome"/>
</dbReference>
<evidence type="ECO:0000313" key="2">
    <source>
        <dbReference type="EMBL" id="QSB12766.1"/>
    </source>
</evidence>
<name>A0A895YDZ0_9ACTN</name>
<accession>A0A895YDZ0</accession>